<dbReference type="KEGG" id="sper:EW093_02120"/>
<dbReference type="GO" id="GO:0006935">
    <property type="term" value="P:chemotaxis"/>
    <property type="evidence" value="ECO:0007669"/>
    <property type="project" value="UniProtKB-KW"/>
</dbReference>
<dbReference type="EMBL" id="CP035807">
    <property type="protein sequence ID" value="QEN03544.1"/>
    <property type="molecule type" value="Genomic_DNA"/>
</dbReference>
<dbReference type="Gene3D" id="3.40.1550.10">
    <property type="entry name" value="CheC-like"/>
    <property type="match status" value="1"/>
</dbReference>
<dbReference type="Pfam" id="PF13690">
    <property type="entry name" value="CheX"/>
    <property type="match status" value="1"/>
</dbReference>
<dbReference type="InterPro" id="IPR038756">
    <property type="entry name" value="CheX-like"/>
</dbReference>
<dbReference type="PANTHER" id="PTHR39452">
    <property type="entry name" value="CHEY-P PHOSPHATASE CHEX"/>
    <property type="match status" value="1"/>
</dbReference>
<dbReference type="CDD" id="cd17906">
    <property type="entry name" value="CheX"/>
    <property type="match status" value="1"/>
</dbReference>
<dbReference type="RefSeq" id="WP_149566802.1">
    <property type="nucleotide sequence ID" value="NZ_CP035807.1"/>
</dbReference>
<evidence type="ECO:0000259" key="2">
    <source>
        <dbReference type="Pfam" id="PF13690"/>
    </source>
</evidence>
<sequence>MNVTIINPFLNSAISMFQEMFNLTPQHGAPYIVTGSGNHRWEISGIIGIVGDTEGVIVIRLPRSLAVRLLIESGMNVQSNDVDDMIHGMVGEFANIISGNALNKISQKKIDITVPITVQGKNHTINWPNKGAIIGLPFTTAFGSFEMQINISTS</sequence>
<name>A0A5C1QA63_9SPIO</name>
<keyword evidence="1" id="KW-0145">Chemotaxis</keyword>
<dbReference type="SUPFAM" id="SSF103039">
    <property type="entry name" value="CheC-like"/>
    <property type="match status" value="1"/>
</dbReference>
<dbReference type="PANTHER" id="PTHR39452:SF1">
    <property type="entry name" value="CHEY-P PHOSPHATASE CHEX"/>
    <property type="match status" value="1"/>
</dbReference>
<organism evidence="3 4">
    <name type="scientific">Thiospirochaeta perfilievii</name>
    <dbReference type="NCBI Taxonomy" id="252967"/>
    <lineage>
        <taxon>Bacteria</taxon>
        <taxon>Pseudomonadati</taxon>
        <taxon>Spirochaetota</taxon>
        <taxon>Spirochaetia</taxon>
        <taxon>Spirochaetales</taxon>
        <taxon>Spirochaetaceae</taxon>
        <taxon>Thiospirochaeta</taxon>
    </lineage>
</organism>
<dbReference type="OrthoDB" id="9790435at2"/>
<dbReference type="InterPro" id="IPR028051">
    <property type="entry name" value="CheX-like_dom"/>
</dbReference>
<gene>
    <name evidence="3" type="ORF">EW093_02120</name>
</gene>
<dbReference type="InterPro" id="IPR028976">
    <property type="entry name" value="CheC-like_sf"/>
</dbReference>
<proteinExistence type="predicted"/>
<feature type="domain" description="Chemotaxis phosphatase CheX-like" evidence="2">
    <location>
        <begin position="43"/>
        <end position="139"/>
    </location>
</feature>
<protein>
    <submittedName>
        <fullName evidence="3">Chemotaxis protein CheX</fullName>
    </submittedName>
</protein>
<evidence type="ECO:0000313" key="4">
    <source>
        <dbReference type="Proteomes" id="UP000323824"/>
    </source>
</evidence>
<dbReference type="AlphaFoldDB" id="A0A5C1QA63"/>
<evidence type="ECO:0000256" key="1">
    <source>
        <dbReference type="ARBA" id="ARBA00022500"/>
    </source>
</evidence>
<keyword evidence="4" id="KW-1185">Reference proteome</keyword>
<evidence type="ECO:0000313" key="3">
    <source>
        <dbReference type="EMBL" id="QEN03544.1"/>
    </source>
</evidence>
<dbReference type="Proteomes" id="UP000323824">
    <property type="component" value="Chromosome"/>
</dbReference>
<accession>A0A5C1QA63</accession>
<reference evidence="3 4" key="2">
    <citation type="submission" date="2019-09" db="EMBL/GenBank/DDBJ databases">
        <title>Complete Genome Sequence and Methylome Analysis of free living Spirochaetas.</title>
        <authorList>
            <person name="Leshcheva N."/>
            <person name="Mikheeva N."/>
        </authorList>
    </citation>
    <scope>NUCLEOTIDE SEQUENCE [LARGE SCALE GENOMIC DNA]</scope>
    <source>
        <strain evidence="3 4">P</strain>
    </source>
</reference>
<reference evidence="3 4" key="1">
    <citation type="submission" date="2019-02" db="EMBL/GenBank/DDBJ databases">
        <authorList>
            <person name="Fomenkov A."/>
            <person name="Dubinina G."/>
            <person name="Grabovich M."/>
            <person name="Vincze T."/>
            <person name="Roberts R.J."/>
        </authorList>
    </citation>
    <scope>NUCLEOTIDE SEQUENCE [LARGE SCALE GENOMIC DNA]</scope>
    <source>
        <strain evidence="3 4">P</strain>
    </source>
</reference>